<reference evidence="3 4" key="1">
    <citation type="submission" date="2012-11" db="EMBL/GenBank/DDBJ databases">
        <title>Whole genome sequence of Acidisphaera rubrifaciens HS-AP3.</title>
        <authorList>
            <person name="Azuma Y."/>
            <person name="Higashiura N."/>
            <person name="Hirakawa H."/>
            <person name="Matsushita K."/>
        </authorList>
    </citation>
    <scope>NUCLEOTIDE SEQUENCE [LARGE SCALE GENOMIC DNA]</scope>
    <source>
        <strain evidence="3 4">HS-AP3</strain>
    </source>
</reference>
<evidence type="ECO:0000313" key="4">
    <source>
        <dbReference type="Proteomes" id="UP000032680"/>
    </source>
</evidence>
<keyword evidence="2" id="KW-0812">Transmembrane</keyword>
<proteinExistence type="predicted"/>
<feature type="compositionally biased region" description="Basic and acidic residues" evidence="1">
    <location>
        <begin position="20"/>
        <end position="38"/>
    </location>
</feature>
<feature type="transmembrane region" description="Helical" evidence="2">
    <location>
        <begin position="53"/>
        <end position="71"/>
    </location>
</feature>
<keyword evidence="4" id="KW-1185">Reference proteome</keyword>
<dbReference type="Pfam" id="PF09527">
    <property type="entry name" value="ATPase_gene1"/>
    <property type="match status" value="1"/>
</dbReference>
<evidence type="ECO:0000256" key="1">
    <source>
        <dbReference type="SAM" id="MobiDB-lite"/>
    </source>
</evidence>
<dbReference type="Proteomes" id="UP000032680">
    <property type="component" value="Unassembled WGS sequence"/>
</dbReference>
<protein>
    <submittedName>
        <fullName evidence="3">ATP synthase F0 subunit iota</fullName>
    </submittedName>
</protein>
<dbReference type="AlphaFoldDB" id="A0A0D6PAF1"/>
<dbReference type="EMBL" id="BANB01000485">
    <property type="protein sequence ID" value="GAN77854.1"/>
    <property type="molecule type" value="Genomic_DNA"/>
</dbReference>
<feature type="region of interest" description="Disordered" evidence="1">
    <location>
        <begin position="20"/>
        <end position="42"/>
    </location>
</feature>
<feature type="transmembrane region" description="Helical" evidence="2">
    <location>
        <begin position="77"/>
        <end position="98"/>
    </location>
</feature>
<name>A0A0D6PAF1_9PROT</name>
<gene>
    <name evidence="3" type="ORF">Asru_0485_03</name>
</gene>
<comment type="caution">
    <text evidence="3">The sequence shown here is derived from an EMBL/GenBank/DDBJ whole genome shotgun (WGS) entry which is preliminary data.</text>
</comment>
<accession>A0A0D6PAF1</accession>
<dbReference type="OrthoDB" id="15401at2"/>
<sequence>MNTNTGSTPPSFDERLRAARDRQGLESAAKPEDARNGEPGDWGASPLGVGLRLGLELATALFLAIAIGWGLDRVFHTRPLFLVLFIPLGGAAGVLNIWRIYRPRPDRRAD</sequence>
<dbReference type="RefSeq" id="WP_048862121.1">
    <property type="nucleotide sequence ID" value="NZ_BANB01000485.1"/>
</dbReference>
<evidence type="ECO:0000256" key="2">
    <source>
        <dbReference type="SAM" id="Phobius"/>
    </source>
</evidence>
<keyword evidence="2" id="KW-1133">Transmembrane helix</keyword>
<organism evidence="3 4">
    <name type="scientific">Acidisphaera rubrifaciens HS-AP3</name>
    <dbReference type="NCBI Taxonomy" id="1231350"/>
    <lineage>
        <taxon>Bacteria</taxon>
        <taxon>Pseudomonadati</taxon>
        <taxon>Pseudomonadota</taxon>
        <taxon>Alphaproteobacteria</taxon>
        <taxon>Acetobacterales</taxon>
        <taxon>Acetobacteraceae</taxon>
        <taxon>Acidisphaera</taxon>
    </lineage>
</organism>
<dbReference type="InterPro" id="IPR032820">
    <property type="entry name" value="ATPase_put"/>
</dbReference>
<keyword evidence="2" id="KW-0472">Membrane</keyword>
<evidence type="ECO:0000313" key="3">
    <source>
        <dbReference type="EMBL" id="GAN77854.1"/>
    </source>
</evidence>